<comment type="caution">
    <text evidence="4">The sequence shown here is derived from an EMBL/GenBank/DDBJ whole genome shotgun (WGS) entry which is preliminary data.</text>
</comment>
<gene>
    <name evidence="4" type="ORF">FHU39_002600</name>
</gene>
<dbReference type="EMBL" id="JACHVQ010000001">
    <property type="protein sequence ID" value="MBB2892616.1"/>
    <property type="molecule type" value="Genomic_DNA"/>
</dbReference>
<dbReference type="GO" id="GO:0004527">
    <property type="term" value="F:exonuclease activity"/>
    <property type="evidence" value="ECO:0007669"/>
    <property type="project" value="UniProtKB-KW"/>
</dbReference>
<feature type="domain" description="Metallo-beta-lactamase" evidence="3">
    <location>
        <begin position="15"/>
        <end position="241"/>
    </location>
</feature>
<evidence type="ECO:0000259" key="3">
    <source>
        <dbReference type="SMART" id="SM00849"/>
    </source>
</evidence>
<keyword evidence="1" id="KW-0540">Nuclease</keyword>
<evidence type="ECO:0000313" key="5">
    <source>
        <dbReference type="Proteomes" id="UP000559182"/>
    </source>
</evidence>
<dbReference type="InterPro" id="IPR042173">
    <property type="entry name" value="RNase_J_2"/>
</dbReference>
<dbReference type="RefSeq" id="WP_183320764.1">
    <property type="nucleotide sequence ID" value="NZ_JACHVQ010000001.1"/>
</dbReference>
<dbReference type="InterPro" id="IPR036866">
    <property type="entry name" value="RibonucZ/Hydroxyglut_hydro"/>
</dbReference>
<evidence type="ECO:0000256" key="1">
    <source>
        <dbReference type="ARBA" id="ARBA00022839"/>
    </source>
</evidence>
<protein>
    <submittedName>
        <fullName evidence="4">Ribonuclease J</fullName>
        <ecNumber evidence="4">3.1.-.-</ecNumber>
    </submittedName>
</protein>
<dbReference type="Gene3D" id="3.60.15.10">
    <property type="entry name" value="Ribonuclease Z/Hydroxyacylglutathione hydrolase-like"/>
    <property type="match status" value="1"/>
</dbReference>
<dbReference type="SMART" id="SM00849">
    <property type="entry name" value="Lactamase_B"/>
    <property type="match status" value="1"/>
</dbReference>
<evidence type="ECO:0000256" key="2">
    <source>
        <dbReference type="ARBA" id="ARBA00022884"/>
    </source>
</evidence>
<reference evidence="4 5" key="1">
    <citation type="submission" date="2020-08" db="EMBL/GenBank/DDBJ databases">
        <title>Sequencing the genomes of 1000 actinobacteria strains.</title>
        <authorList>
            <person name="Klenk H.-P."/>
        </authorList>
    </citation>
    <scope>NUCLEOTIDE SEQUENCE [LARGE SCALE GENOMIC DNA]</scope>
    <source>
        <strain evidence="4 5">DSM 105369</strain>
    </source>
</reference>
<dbReference type="PANTHER" id="PTHR43694:SF1">
    <property type="entry name" value="RIBONUCLEASE J"/>
    <property type="match status" value="1"/>
</dbReference>
<proteinExistence type="predicted"/>
<dbReference type="Proteomes" id="UP000559182">
    <property type="component" value="Unassembled WGS sequence"/>
</dbReference>
<dbReference type="GO" id="GO:0003723">
    <property type="term" value="F:RNA binding"/>
    <property type="evidence" value="ECO:0007669"/>
    <property type="project" value="UniProtKB-KW"/>
</dbReference>
<sequence>MTVIEFWGGLGVIGSSKLTLTEGDHRVMLDIGLDIPSHTDLFRSPVRERPGRELADRLRLRMAPRVPGLWDRRWLADEDADLAEPTTKTAVFASHAHIDHTGLAGFVRPDIPMHAHADTVRVLDALEASGEQLAGCAPEWIPLHDGETRDFGPFTVQCIRVDHDVPGASGYLVTCPDGRLAFTGDLRFHGRHPDLTRGFVERVRGVDAFVTEGTLMSFDPPEGVVRDEDAVNADFVQTLGHSGVVLMSVYPRDVERAAEFVELARQHERTILWPAGIADFLQRMGVDAQPLTTEKVADVRAQPASYIVQVAVDDLPGLLDLPIEQGTPFFHANGAPLGEFDPQWAVFADWVEALGIDLLRRGSSGHATADATFTMIEAIHPKVVFPIHTMAPTRFLVPAGVRRVIPHYGERFDLRGDLLS</sequence>
<organism evidence="4 5">
    <name type="scientific">Flexivirga oryzae</name>
    <dbReference type="NCBI Taxonomy" id="1794944"/>
    <lineage>
        <taxon>Bacteria</taxon>
        <taxon>Bacillati</taxon>
        <taxon>Actinomycetota</taxon>
        <taxon>Actinomycetes</taxon>
        <taxon>Micrococcales</taxon>
        <taxon>Dermacoccaceae</taxon>
        <taxon>Flexivirga</taxon>
    </lineage>
</organism>
<dbReference type="Pfam" id="PF12706">
    <property type="entry name" value="Lactamase_B_2"/>
    <property type="match status" value="1"/>
</dbReference>
<dbReference type="Gene3D" id="3.40.50.10710">
    <property type="entry name" value="Metallo-hydrolase/oxidoreductase"/>
    <property type="match status" value="1"/>
</dbReference>
<name>A0A839NAE6_9MICO</name>
<keyword evidence="5" id="KW-1185">Reference proteome</keyword>
<dbReference type="SUPFAM" id="SSF56281">
    <property type="entry name" value="Metallo-hydrolase/oxidoreductase"/>
    <property type="match status" value="1"/>
</dbReference>
<dbReference type="InterPro" id="IPR001279">
    <property type="entry name" value="Metallo-B-lactamas"/>
</dbReference>
<dbReference type="AlphaFoldDB" id="A0A839NAE6"/>
<evidence type="ECO:0000313" key="4">
    <source>
        <dbReference type="EMBL" id="MBB2892616.1"/>
    </source>
</evidence>
<accession>A0A839NAE6</accession>
<keyword evidence="4" id="KW-0378">Hydrolase</keyword>
<keyword evidence="2" id="KW-0694">RNA-binding</keyword>
<keyword evidence="1" id="KW-0269">Exonuclease</keyword>
<dbReference type="EC" id="3.1.-.-" evidence="4"/>
<dbReference type="PANTHER" id="PTHR43694">
    <property type="entry name" value="RIBONUCLEASE J"/>
    <property type="match status" value="1"/>
</dbReference>